<evidence type="ECO:0000313" key="2">
    <source>
        <dbReference type="EMBL" id="GMN31703.1"/>
    </source>
</evidence>
<dbReference type="Proteomes" id="UP001187192">
    <property type="component" value="Unassembled WGS sequence"/>
</dbReference>
<reference evidence="2" key="1">
    <citation type="submission" date="2023-07" db="EMBL/GenBank/DDBJ databases">
        <title>draft genome sequence of fig (Ficus carica).</title>
        <authorList>
            <person name="Takahashi T."/>
            <person name="Nishimura K."/>
        </authorList>
    </citation>
    <scope>NUCLEOTIDE SEQUENCE</scope>
</reference>
<accession>A0AA88CR94</accession>
<dbReference type="EMBL" id="BTGU01008661">
    <property type="protein sequence ID" value="GMN31703.1"/>
    <property type="molecule type" value="Genomic_DNA"/>
</dbReference>
<comment type="caution">
    <text evidence="2">The sequence shown here is derived from an EMBL/GenBank/DDBJ whole genome shotgun (WGS) entry which is preliminary data.</text>
</comment>
<sequence>MNEGSSASNQEEDAVYSENEYSDHDIYLVKVVVAATARRHNRRRAPQSMHNLRLTGSMRENVDVNADYVLDDEIDGPGPSTGTQQHDSSRGRMNQMRDMIVDDM</sequence>
<gene>
    <name evidence="2" type="ORF">TIFTF001_050750</name>
</gene>
<protein>
    <submittedName>
        <fullName evidence="2">Uncharacterized protein</fullName>
    </submittedName>
</protein>
<keyword evidence="3" id="KW-1185">Reference proteome</keyword>
<feature type="region of interest" description="Disordered" evidence="1">
    <location>
        <begin position="70"/>
        <end position="104"/>
    </location>
</feature>
<dbReference type="AlphaFoldDB" id="A0AA88CR94"/>
<organism evidence="2 3">
    <name type="scientific">Ficus carica</name>
    <name type="common">Common fig</name>
    <dbReference type="NCBI Taxonomy" id="3494"/>
    <lineage>
        <taxon>Eukaryota</taxon>
        <taxon>Viridiplantae</taxon>
        <taxon>Streptophyta</taxon>
        <taxon>Embryophyta</taxon>
        <taxon>Tracheophyta</taxon>
        <taxon>Spermatophyta</taxon>
        <taxon>Magnoliopsida</taxon>
        <taxon>eudicotyledons</taxon>
        <taxon>Gunneridae</taxon>
        <taxon>Pentapetalae</taxon>
        <taxon>rosids</taxon>
        <taxon>fabids</taxon>
        <taxon>Rosales</taxon>
        <taxon>Moraceae</taxon>
        <taxon>Ficeae</taxon>
        <taxon>Ficus</taxon>
    </lineage>
</organism>
<proteinExistence type="predicted"/>
<evidence type="ECO:0000256" key="1">
    <source>
        <dbReference type="SAM" id="MobiDB-lite"/>
    </source>
</evidence>
<feature type="region of interest" description="Disordered" evidence="1">
    <location>
        <begin position="1"/>
        <end position="20"/>
    </location>
</feature>
<name>A0AA88CR94_FICCA</name>
<evidence type="ECO:0000313" key="3">
    <source>
        <dbReference type="Proteomes" id="UP001187192"/>
    </source>
</evidence>